<dbReference type="Pfam" id="PF13354">
    <property type="entry name" value="Beta-lactamase2"/>
    <property type="match status" value="1"/>
</dbReference>
<dbReference type="GO" id="GO:0008800">
    <property type="term" value="F:beta-lactamase activity"/>
    <property type="evidence" value="ECO:0007669"/>
    <property type="project" value="InterPro"/>
</dbReference>
<name>A0A3B0SKH7_9ZZZZ</name>
<dbReference type="PANTHER" id="PTHR35333:SF5">
    <property type="entry name" value="CONSERVED LIPOPROTEIN LPQF-RELATED"/>
    <property type="match status" value="1"/>
</dbReference>
<dbReference type="GO" id="GO:0046677">
    <property type="term" value="P:response to antibiotic"/>
    <property type="evidence" value="ECO:0007669"/>
    <property type="project" value="InterPro"/>
</dbReference>
<feature type="domain" description="Beta-lactamase class A catalytic" evidence="1">
    <location>
        <begin position="155"/>
        <end position="265"/>
    </location>
</feature>
<dbReference type="GO" id="GO:0030655">
    <property type="term" value="P:beta-lactam antibiotic catabolic process"/>
    <property type="evidence" value="ECO:0007669"/>
    <property type="project" value="InterPro"/>
</dbReference>
<reference evidence="2" key="1">
    <citation type="submission" date="2018-06" db="EMBL/GenBank/DDBJ databases">
        <authorList>
            <person name="Zhirakovskaya E."/>
        </authorList>
    </citation>
    <scope>NUCLEOTIDE SEQUENCE</scope>
</reference>
<evidence type="ECO:0000259" key="1">
    <source>
        <dbReference type="Pfam" id="PF13354"/>
    </source>
</evidence>
<proteinExistence type="predicted"/>
<organism evidence="2">
    <name type="scientific">hydrothermal vent metagenome</name>
    <dbReference type="NCBI Taxonomy" id="652676"/>
    <lineage>
        <taxon>unclassified sequences</taxon>
        <taxon>metagenomes</taxon>
        <taxon>ecological metagenomes</taxon>
    </lineage>
</organism>
<dbReference type="Gene3D" id="3.40.710.10">
    <property type="entry name" value="DD-peptidase/beta-lactamase superfamily"/>
    <property type="match status" value="1"/>
</dbReference>
<dbReference type="InterPro" id="IPR000871">
    <property type="entry name" value="Beta-lactam_class-A"/>
</dbReference>
<protein>
    <submittedName>
        <fullName evidence="2">Beta-lactamase class A-like and penicillin binding proteins (PBPs) superfamily</fullName>
    </submittedName>
</protein>
<dbReference type="InterPro" id="IPR012338">
    <property type="entry name" value="Beta-lactam/transpept-like"/>
</dbReference>
<accession>A0A3B0SKH7</accession>
<evidence type="ECO:0000313" key="2">
    <source>
        <dbReference type="EMBL" id="VAW02872.1"/>
    </source>
</evidence>
<dbReference type="InterPro" id="IPR045155">
    <property type="entry name" value="Beta-lactam_cat"/>
</dbReference>
<sequence>MYYLRFLSALLIAFYLTIPGQQLAAQTNLSVSQPLQQRANDVLRLFKAEPIENQVFDENFRNAVPPPQFRALTKQVVAQQGEPLEIVEIQPRNSSSATLKLRFEKSIATINIDLERAEPYRISGLLLTGFEAAGETIEQVVAAIDALPGRQGVLVQALSANTPPIAAIDQNGRYAIASTFKLYILAELDRAIRAKERSWSDVVKLGPKSHPSGISQNWPANSPVSLHTLAILMISISDNSATDTLIRIIGQKRLAEIVRTTGHSNPGQLDPFLMTRQASTLKMPVHSKRRKEYLTADRSSRRALLKQYDSILTLDTLDSRVLTNKPNYIDQLEWFASPANIVRLLDYLRINASAETRKILAINPGIGQQVAQKWKYFGYKGGSEPGVLSYNFLLKSRSGQDYAVSIHWNNNEQSLDEGKLLGLTTRLINLLVEN</sequence>
<gene>
    <name evidence="2" type="ORF">MNBD_ALPHA04-974</name>
</gene>
<dbReference type="AlphaFoldDB" id="A0A3B0SKH7"/>
<dbReference type="PANTHER" id="PTHR35333">
    <property type="entry name" value="BETA-LACTAMASE"/>
    <property type="match status" value="1"/>
</dbReference>
<dbReference type="SUPFAM" id="SSF56601">
    <property type="entry name" value="beta-lactamase/transpeptidase-like"/>
    <property type="match status" value="1"/>
</dbReference>
<dbReference type="EMBL" id="UOEF01000359">
    <property type="protein sequence ID" value="VAW02872.1"/>
    <property type="molecule type" value="Genomic_DNA"/>
</dbReference>